<protein>
    <submittedName>
        <fullName evidence="1">Transposase</fullName>
    </submittedName>
</protein>
<proteinExistence type="predicted"/>
<evidence type="ECO:0000313" key="2">
    <source>
        <dbReference type="Proteomes" id="UP000515465"/>
    </source>
</evidence>
<dbReference type="Proteomes" id="UP000515465">
    <property type="component" value="Chromosome"/>
</dbReference>
<sequence length="69" mass="7808">MPGKMGGHRPKKIAGAHRDWLLAHCRATDFTLRGLVGELGERGLKVDYRSVWEFVHAEKPSHKKDADRS</sequence>
<accession>A0A7G6T095</accession>
<dbReference type="AlphaFoldDB" id="A0A7G6T095"/>
<organism evidence="1 2">
    <name type="scientific">Mesorhizobium huakuii</name>
    <dbReference type="NCBI Taxonomy" id="28104"/>
    <lineage>
        <taxon>Bacteria</taxon>
        <taxon>Pseudomonadati</taxon>
        <taxon>Pseudomonadota</taxon>
        <taxon>Alphaproteobacteria</taxon>
        <taxon>Hyphomicrobiales</taxon>
        <taxon>Phyllobacteriaceae</taxon>
        <taxon>Mesorhizobium</taxon>
    </lineage>
</organism>
<gene>
    <name evidence="1" type="ORF">HB778_29260</name>
</gene>
<reference evidence="1" key="1">
    <citation type="journal article" date="2020" name="Mol. Plant Microbe Interact.">
        <title>Complete genome sequences of four natural Pseudomonas isolates that catabolize a wide range of aromatic compounds relevant to lignin valorization.</title>
        <authorList>
            <person name="Hatmaker E.A."/>
            <person name="Presle G."/>
            <person name="Cannon O."/>
            <person name="Guss A.M."/>
            <person name="Elkins J.G."/>
        </authorList>
    </citation>
    <scope>NUCLEOTIDE SEQUENCE</scope>
    <source>
        <strain evidence="1">583</strain>
    </source>
</reference>
<name>A0A7G6T095_9HYPH</name>
<dbReference type="EMBL" id="CP050296">
    <property type="protein sequence ID" value="QND60177.1"/>
    <property type="molecule type" value="Genomic_DNA"/>
</dbReference>
<evidence type="ECO:0000313" key="1">
    <source>
        <dbReference type="EMBL" id="QND60177.1"/>
    </source>
</evidence>
<dbReference type="SUPFAM" id="SSF46689">
    <property type="entry name" value="Homeodomain-like"/>
    <property type="match status" value="1"/>
</dbReference>
<dbReference type="InterPro" id="IPR009057">
    <property type="entry name" value="Homeodomain-like_sf"/>
</dbReference>